<dbReference type="KEGG" id="alka:J0B03_12105"/>
<dbReference type="Gene3D" id="2.40.30.170">
    <property type="match status" value="1"/>
</dbReference>
<name>A0A974XGX5_9FIRM</name>
<dbReference type="Proteomes" id="UP000663499">
    <property type="component" value="Chromosome"/>
</dbReference>
<dbReference type="AlphaFoldDB" id="A0A974XGX5"/>
<evidence type="ECO:0000313" key="5">
    <source>
        <dbReference type="EMBL" id="QSX08505.1"/>
    </source>
</evidence>
<dbReference type="Gene3D" id="2.40.50.100">
    <property type="match status" value="1"/>
</dbReference>
<proteinExistence type="predicted"/>
<dbReference type="GO" id="GO:0015562">
    <property type="term" value="F:efflux transmembrane transporter activity"/>
    <property type="evidence" value="ECO:0007669"/>
    <property type="project" value="TreeGrafter"/>
</dbReference>
<dbReference type="PROSITE" id="PS51257">
    <property type="entry name" value="PROKAR_LIPOPROTEIN"/>
    <property type="match status" value="1"/>
</dbReference>
<evidence type="ECO:0000259" key="4">
    <source>
        <dbReference type="Pfam" id="PF25967"/>
    </source>
</evidence>
<evidence type="ECO:0000256" key="2">
    <source>
        <dbReference type="SAM" id="Coils"/>
    </source>
</evidence>
<evidence type="ECO:0000259" key="3">
    <source>
        <dbReference type="Pfam" id="PF25917"/>
    </source>
</evidence>
<dbReference type="RefSeq" id="WP_207299846.1">
    <property type="nucleotide sequence ID" value="NZ_CP071444.1"/>
</dbReference>
<accession>A0A974XGX5</accession>
<dbReference type="Gene3D" id="1.10.287.470">
    <property type="entry name" value="Helix hairpin bin"/>
    <property type="match status" value="1"/>
</dbReference>
<keyword evidence="1" id="KW-0813">Transport</keyword>
<feature type="coiled-coil region" evidence="2">
    <location>
        <begin position="192"/>
        <end position="282"/>
    </location>
</feature>
<dbReference type="SUPFAM" id="SSF111369">
    <property type="entry name" value="HlyD-like secretion proteins"/>
    <property type="match status" value="2"/>
</dbReference>
<keyword evidence="6" id="KW-1185">Reference proteome</keyword>
<reference evidence="5" key="1">
    <citation type="submission" date="2021-03" db="EMBL/GenBank/DDBJ databases">
        <title>Alkalibacter marinus sp. nov., isolated from tidal flat sediment.</title>
        <authorList>
            <person name="Namirimu T."/>
            <person name="Yang J.-A."/>
            <person name="Yang S.-H."/>
            <person name="Kim Y.-J."/>
            <person name="Kwon K.K."/>
        </authorList>
    </citation>
    <scope>NUCLEOTIDE SEQUENCE</scope>
    <source>
        <strain evidence="5">ES005</strain>
    </source>
</reference>
<feature type="domain" description="Multidrug resistance protein MdtA-like C-terminal permuted SH3" evidence="4">
    <location>
        <begin position="409"/>
        <end position="469"/>
    </location>
</feature>
<protein>
    <submittedName>
        <fullName evidence="5">Biotin/lipoyl-binding protein</fullName>
    </submittedName>
</protein>
<organism evidence="5 6">
    <name type="scientific">Alkalibacter rhizosphaerae</name>
    <dbReference type="NCBI Taxonomy" id="2815577"/>
    <lineage>
        <taxon>Bacteria</taxon>
        <taxon>Bacillati</taxon>
        <taxon>Bacillota</taxon>
        <taxon>Clostridia</taxon>
        <taxon>Eubacteriales</taxon>
        <taxon>Eubacteriaceae</taxon>
        <taxon>Alkalibacter</taxon>
    </lineage>
</organism>
<dbReference type="InterPro" id="IPR058625">
    <property type="entry name" value="MdtA-like_BSH"/>
</dbReference>
<dbReference type="EMBL" id="CP071444">
    <property type="protein sequence ID" value="QSX08505.1"/>
    <property type="molecule type" value="Genomic_DNA"/>
</dbReference>
<evidence type="ECO:0000313" key="6">
    <source>
        <dbReference type="Proteomes" id="UP000663499"/>
    </source>
</evidence>
<dbReference type="Pfam" id="PF25917">
    <property type="entry name" value="BSH_RND"/>
    <property type="match status" value="1"/>
</dbReference>
<dbReference type="Pfam" id="PF25967">
    <property type="entry name" value="RND-MFP_C"/>
    <property type="match status" value="1"/>
</dbReference>
<dbReference type="PANTHER" id="PTHR30469:SF33">
    <property type="entry name" value="SLR1207 PROTEIN"/>
    <property type="match status" value="1"/>
</dbReference>
<dbReference type="InterPro" id="IPR058627">
    <property type="entry name" value="MdtA-like_C"/>
</dbReference>
<evidence type="ECO:0000256" key="1">
    <source>
        <dbReference type="ARBA" id="ARBA00022448"/>
    </source>
</evidence>
<dbReference type="GO" id="GO:1990281">
    <property type="term" value="C:efflux pump complex"/>
    <property type="evidence" value="ECO:0007669"/>
    <property type="project" value="TreeGrafter"/>
</dbReference>
<sequence>MGILKKTMDLNVKKAIIVILMISLAVMFAACGKEDESQEIKISTQEVKQGNLVVGLYADGRISMPSTPVDFKVSGTLGELHAVVGQTVEQGDVLAVLDKSEFSEAVAAAQRDLNKAKAVYEDAVKSSGYNVATEKIKLDSLYGKLQIPFDDSEWKEAIVAAEEKVKEKTDGLQILTVEYDQAVLDGAEKDILSAMEKSMEEMETGLAAAESSLVTAQKNLDNARSKYDEEMAVLQENYELQKLKYDNLVNSNISVTNAKYSVDVAQAKLEEANENMKNATLVAPVSGKITQISGSAGDFIAGRTATSSSATNTANGFAVITDGSKVRITADVNEGDIGSIELGQTIKANVEAIGLIGLVGKVVEINSLPKIDNSGIVTYTVTGELEESNEQILDGMSVFLSYIKREKENVLLVSNKAIFVEDGKQYVWVQLENEEMEKREILAGLSNGSQSEIVEGLTAGETVVTSGMNP</sequence>
<feature type="domain" description="Multidrug resistance protein MdtA-like barrel-sandwich hybrid" evidence="3">
    <location>
        <begin position="71"/>
        <end position="305"/>
    </location>
</feature>
<dbReference type="Gene3D" id="2.40.420.20">
    <property type="match status" value="1"/>
</dbReference>
<dbReference type="PANTHER" id="PTHR30469">
    <property type="entry name" value="MULTIDRUG RESISTANCE PROTEIN MDTA"/>
    <property type="match status" value="1"/>
</dbReference>
<gene>
    <name evidence="5" type="ORF">J0B03_12105</name>
</gene>
<keyword evidence="2" id="KW-0175">Coiled coil</keyword>